<keyword evidence="1" id="KW-0472">Membrane</keyword>
<proteinExistence type="predicted"/>
<dbReference type="InterPro" id="IPR021235">
    <property type="entry name" value="DUF2637"/>
</dbReference>
<evidence type="ECO:0000256" key="1">
    <source>
        <dbReference type="SAM" id="Phobius"/>
    </source>
</evidence>
<dbReference type="Pfam" id="PF10935">
    <property type="entry name" value="DUF2637"/>
    <property type="match status" value="1"/>
</dbReference>
<feature type="transmembrane region" description="Helical" evidence="1">
    <location>
        <begin position="121"/>
        <end position="140"/>
    </location>
</feature>
<evidence type="ECO:0000313" key="3">
    <source>
        <dbReference type="Proteomes" id="UP000282674"/>
    </source>
</evidence>
<sequence>MATPHAIPAPTKTPTTTSRLDGQRLVAAAVTVIVAAAGVLSLDGQRRIADTAGWHGPYAWLLPVAVETYAALATWLYSRTRGADRARMAHQVLVGIAFSAGLNVCWHLIDGGVLHRGWPVTVGVSLVPTALVALALHLAAGYRVPTPAEADEHQADESAQPRRRYRVSRALVDVAAQALADAPDPRAVTGVELAGRDPKGRSVRAWQMALAEARSQVAG</sequence>
<keyword evidence="1" id="KW-0812">Transmembrane</keyword>
<keyword evidence="3" id="KW-1185">Reference proteome</keyword>
<organism evidence="2 3">
    <name type="scientific">Actinomadura harenae</name>
    <dbReference type="NCBI Taxonomy" id="2483351"/>
    <lineage>
        <taxon>Bacteria</taxon>
        <taxon>Bacillati</taxon>
        <taxon>Actinomycetota</taxon>
        <taxon>Actinomycetes</taxon>
        <taxon>Streptosporangiales</taxon>
        <taxon>Thermomonosporaceae</taxon>
        <taxon>Actinomadura</taxon>
    </lineage>
</organism>
<feature type="transmembrane region" description="Helical" evidence="1">
    <location>
        <begin position="25"/>
        <end position="42"/>
    </location>
</feature>
<feature type="transmembrane region" description="Helical" evidence="1">
    <location>
        <begin position="58"/>
        <end position="77"/>
    </location>
</feature>
<reference evidence="2 3" key="1">
    <citation type="submission" date="2018-10" db="EMBL/GenBank/DDBJ databases">
        <title>Isolation from soil.</title>
        <authorList>
            <person name="Hu J."/>
        </authorList>
    </citation>
    <scope>NUCLEOTIDE SEQUENCE [LARGE SCALE GENOMIC DNA]</scope>
    <source>
        <strain evidence="2 3">NEAU-Ht49</strain>
    </source>
</reference>
<dbReference type="EMBL" id="RFFG01000061">
    <property type="protein sequence ID" value="RMI39889.1"/>
    <property type="molecule type" value="Genomic_DNA"/>
</dbReference>
<dbReference type="Proteomes" id="UP000282674">
    <property type="component" value="Unassembled WGS sequence"/>
</dbReference>
<gene>
    <name evidence="2" type="ORF">EBO15_28400</name>
</gene>
<dbReference type="RefSeq" id="WP_122197520.1">
    <property type="nucleotide sequence ID" value="NZ_JBHSKC010000034.1"/>
</dbReference>
<protein>
    <submittedName>
        <fullName evidence="2">DUF2637 domain-containing protein</fullName>
    </submittedName>
</protein>
<evidence type="ECO:0000313" key="2">
    <source>
        <dbReference type="EMBL" id="RMI39889.1"/>
    </source>
</evidence>
<accession>A0A3M2LR10</accession>
<dbReference type="OrthoDB" id="4142877at2"/>
<feature type="transmembrane region" description="Helical" evidence="1">
    <location>
        <begin position="89"/>
        <end position="109"/>
    </location>
</feature>
<comment type="caution">
    <text evidence="2">The sequence shown here is derived from an EMBL/GenBank/DDBJ whole genome shotgun (WGS) entry which is preliminary data.</text>
</comment>
<keyword evidence="1" id="KW-1133">Transmembrane helix</keyword>
<name>A0A3M2LR10_9ACTN</name>
<dbReference type="AlphaFoldDB" id="A0A3M2LR10"/>